<reference evidence="2" key="1">
    <citation type="journal article" date="2014" name="Nat. Genet.">
        <title>A reference genome for common bean and genome-wide analysis of dual domestications.</title>
        <authorList>
            <person name="Schmutz J."/>
            <person name="McClean P.E."/>
            <person name="Mamidi S."/>
            <person name="Wu G.A."/>
            <person name="Cannon S.B."/>
            <person name="Grimwood J."/>
            <person name="Jenkins J."/>
            <person name="Shu S."/>
            <person name="Song Q."/>
            <person name="Chavarro C."/>
            <person name="Torres-Torres M."/>
            <person name="Geffroy V."/>
            <person name="Moghaddam S.M."/>
            <person name="Gao D."/>
            <person name="Abernathy B."/>
            <person name="Barry K."/>
            <person name="Blair M."/>
            <person name="Brick M.A."/>
            <person name="Chovatia M."/>
            <person name="Gepts P."/>
            <person name="Goodstein D.M."/>
            <person name="Gonzales M."/>
            <person name="Hellsten U."/>
            <person name="Hyten D.L."/>
            <person name="Jia G."/>
            <person name="Kelly J.D."/>
            <person name="Kudrna D."/>
            <person name="Lee R."/>
            <person name="Richard M.M."/>
            <person name="Miklas P.N."/>
            <person name="Osorno J.M."/>
            <person name="Rodrigues J."/>
            <person name="Thareau V."/>
            <person name="Urrea C.A."/>
            <person name="Wang M."/>
            <person name="Yu Y."/>
            <person name="Zhang M."/>
            <person name="Wing R.A."/>
            <person name="Cregan P.B."/>
            <person name="Rokhsar D.S."/>
            <person name="Jackson S.A."/>
        </authorList>
    </citation>
    <scope>NUCLEOTIDE SEQUENCE [LARGE SCALE GENOMIC DNA]</scope>
    <source>
        <strain evidence="2">cv. G19833</strain>
    </source>
</reference>
<name>V7BH44_PHAVU</name>
<proteinExistence type="predicted"/>
<dbReference type="EMBL" id="CM002294">
    <property type="protein sequence ID" value="ESW17219.1"/>
    <property type="molecule type" value="Genomic_DNA"/>
</dbReference>
<dbReference type="Proteomes" id="UP000000226">
    <property type="component" value="Chromosome 7"/>
</dbReference>
<keyword evidence="2" id="KW-1185">Reference proteome</keyword>
<accession>V7BH44</accession>
<dbReference type="AlphaFoldDB" id="V7BH44"/>
<dbReference type="Gramene" id="ESW17219">
    <property type="protein sequence ID" value="ESW17219"/>
    <property type="gene ID" value="PHAVU_007G221100g"/>
</dbReference>
<gene>
    <name evidence="1" type="ORF">PHAVU_007G221100g</name>
</gene>
<protein>
    <submittedName>
        <fullName evidence="1">Uncharacterized protein</fullName>
    </submittedName>
</protein>
<evidence type="ECO:0000313" key="1">
    <source>
        <dbReference type="EMBL" id="ESW17219.1"/>
    </source>
</evidence>
<organism evidence="1 2">
    <name type="scientific">Phaseolus vulgaris</name>
    <name type="common">Kidney bean</name>
    <name type="synonym">French bean</name>
    <dbReference type="NCBI Taxonomy" id="3885"/>
    <lineage>
        <taxon>Eukaryota</taxon>
        <taxon>Viridiplantae</taxon>
        <taxon>Streptophyta</taxon>
        <taxon>Embryophyta</taxon>
        <taxon>Tracheophyta</taxon>
        <taxon>Spermatophyta</taxon>
        <taxon>Magnoliopsida</taxon>
        <taxon>eudicotyledons</taxon>
        <taxon>Gunneridae</taxon>
        <taxon>Pentapetalae</taxon>
        <taxon>rosids</taxon>
        <taxon>fabids</taxon>
        <taxon>Fabales</taxon>
        <taxon>Fabaceae</taxon>
        <taxon>Papilionoideae</taxon>
        <taxon>50 kb inversion clade</taxon>
        <taxon>NPAAA clade</taxon>
        <taxon>indigoferoid/millettioid clade</taxon>
        <taxon>Phaseoleae</taxon>
        <taxon>Phaseolus</taxon>
    </lineage>
</organism>
<evidence type="ECO:0000313" key="2">
    <source>
        <dbReference type="Proteomes" id="UP000000226"/>
    </source>
</evidence>
<sequence length="172" mass="19470">MEKLKQEISGNSKRLFILSFTLTCPVTIYESYDTISVHRQEPLDEACSPSVFQQDHQASGHCQLLCSLSYLGFCFSLGWCFSFAQFHPIINSHQHGEERCCSGGPKHFAFTPHVSPSKHIKVCISLRTHSHSLPIKQSYPDPIQVYNLQQITVSYKHSCLQQADTRVLDGNL</sequence>